<organism evidence="3 4">
    <name type="scientific">Sporotomaculum syntrophicum</name>
    <dbReference type="NCBI Taxonomy" id="182264"/>
    <lineage>
        <taxon>Bacteria</taxon>
        <taxon>Bacillati</taxon>
        <taxon>Bacillota</taxon>
        <taxon>Clostridia</taxon>
        <taxon>Eubacteriales</taxon>
        <taxon>Desulfallaceae</taxon>
        <taxon>Sporotomaculum</taxon>
    </lineage>
</organism>
<evidence type="ECO:0000256" key="1">
    <source>
        <dbReference type="SAM" id="MobiDB-lite"/>
    </source>
</evidence>
<evidence type="ECO:0000313" key="4">
    <source>
        <dbReference type="Proteomes" id="UP000798488"/>
    </source>
</evidence>
<reference evidence="3" key="1">
    <citation type="submission" date="2016-02" db="EMBL/GenBank/DDBJ databases">
        <title>Draft Genome Sequence of Sporotomaculum syntrophicum Strain FB, a Syntrophic Benzoate Degrader.</title>
        <authorList>
            <person name="Nobu M.K."/>
            <person name="Narihiro T."/>
            <person name="Qiu Y.-L."/>
            <person name="Ohashi A."/>
            <person name="Liu W.-T."/>
            <person name="Yuji S."/>
        </authorList>
    </citation>
    <scope>NUCLEOTIDE SEQUENCE</scope>
    <source>
        <strain evidence="3">FB</strain>
    </source>
</reference>
<dbReference type="EMBL" id="LSRS01000008">
    <property type="protein sequence ID" value="KAF1084010.1"/>
    <property type="molecule type" value="Genomic_DNA"/>
</dbReference>
<evidence type="ECO:0000313" key="3">
    <source>
        <dbReference type="EMBL" id="KAF1084010.1"/>
    </source>
</evidence>
<name>A0A9D3AVE8_9FIRM</name>
<evidence type="ECO:0000259" key="2">
    <source>
        <dbReference type="PROSITE" id="PS50965"/>
    </source>
</evidence>
<keyword evidence="4" id="KW-1185">Reference proteome</keyword>
<dbReference type="Proteomes" id="UP000798488">
    <property type="component" value="Unassembled WGS sequence"/>
</dbReference>
<proteinExistence type="predicted"/>
<comment type="caution">
    <text evidence="3">The sequence shown here is derived from an EMBL/GenBank/DDBJ whole genome shotgun (WGS) entry which is preliminary data.</text>
</comment>
<dbReference type="PROSITE" id="PS50965">
    <property type="entry name" value="NERD"/>
    <property type="match status" value="1"/>
</dbReference>
<dbReference type="AlphaFoldDB" id="A0A9D3AVE8"/>
<feature type="domain" description="NERD" evidence="2">
    <location>
        <begin position="65"/>
        <end position="180"/>
    </location>
</feature>
<dbReference type="Pfam" id="PF08378">
    <property type="entry name" value="NERD"/>
    <property type="match status" value="1"/>
</dbReference>
<dbReference type="InterPro" id="IPR011528">
    <property type="entry name" value="NERD"/>
</dbReference>
<feature type="region of interest" description="Disordered" evidence="1">
    <location>
        <begin position="240"/>
        <end position="295"/>
    </location>
</feature>
<dbReference type="OrthoDB" id="9813328at2"/>
<sequence>MAARIVRQDEAIREEFRKRILAKVQAEKDSMKQRIDNNVPSFISWAVKPLAGMAFDIQRNKDNNKGEGGELNVGIHLRLVLSKEWILMNDVVVEPEPEVFAQTDHIVIGPPGMFVIETKAWDGAFTGYKDRWKRREGNKWVSCHSPTKQNLRHVKLLRKWLEQTGMFNLSFPAVQWIKPVVVFTRASWLKTTDCSMPVLDGAFGLAFYLRKHKEVLLNAEQIEKISLLLAYPQLRNMQPAQQETAVSGEKQASEIRTDGQSSMVREKTSSAGTPATGSNKNLATAEGTGVELETGRTKNGRDYVRVFGNKVDAETVRQKYISVGREAGPVNRDKYRQGVWYFYLTNEVK</sequence>
<accession>A0A9D3AVE8</accession>
<dbReference type="RefSeq" id="WP_161823183.1">
    <property type="nucleotide sequence ID" value="NZ_LSRS01000008.1"/>
</dbReference>
<feature type="compositionally biased region" description="Polar residues" evidence="1">
    <location>
        <begin position="258"/>
        <end position="282"/>
    </location>
</feature>
<gene>
    <name evidence="3" type="ORF">SPSYN_02922</name>
</gene>
<protein>
    <submittedName>
        <fullName evidence="3">Nuclease-related domain protein</fullName>
    </submittedName>
</protein>